<evidence type="ECO:0000313" key="11">
    <source>
        <dbReference type="EMBL" id="KAF5367804.1"/>
    </source>
</evidence>
<evidence type="ECO:0000256" key="5">
    <source>
        <dbReference type="ARBA" id="ARBA00023306"/>
    </source>
</evidence>
<dbReference type="Pfam" id="PF24807">
    <property type="entry name" value="WD40_CDC20-Fz"/>
    <property type="match status" value="1"/>
</dbReference>
<feature type="domain" description="CDC20/Fizzy WD40" evidence="10">
    <location>
        <begin position="1184"/>
        <end position="1506"/>
    </location>
</feature>
<dbReference type="GO" id="GO:1990757">
    <property type="term" value="F:ubiquitin ligase activator activity"/>
    <property type="evidence" value="ECO:0007669"/>
    <property type="project" value="TreeGrafter"/>
</dbReference>
<feature type="domain" description="Endoplasmic reticulum vesicle transporter N-terminal" evidence="9">
    <location>
        <begin position="510"/>
        <end position="594"/>
    </location>
</feature>
<dbReference type="Gene3D" id="3.40.50.1910">
    <property type="match status" value="1"/>
</dbReference>
<accession>A0A8H5GMK8</accession>
<dbReference type="PANTHER" id="PTHR19918:SF1">
    <property type="entry name" value="FIZZY-RELATED PROTEIN HOMOLOG"/>
    <property type="match status" value="1"/>
</dbReference>
<proteinExistence type="inferred from homology"/>
<dbReference type="GO" id="GO:0016192">
    <property type="term" value="P:vesicle-mediated transport"/>
    <property type="evidence" value="ECO:0007669"/>
    <property type="project" value="InterPro"/>
</dbReference>
<evidence type="ECO:0000256" key="3">
    <source>
        <dbReference type="ARBA" id="ARBA00022574"/>
    </source>
</evidence>
<feature type="repeat" description="WD" evidence="6">
    <location>
        <begin position="1475"/>
        <end position="1516"/>
    </location>
</feature>
<dbReference type="PROSITE" id="PS50082">
    <property type="entry name" value="WD_REPEATS_2"/>
    <property type="match status" value="2"/>
</dbReference>
<dbReference type="Gene3D" id="1.25.40.60">
    <property type="match status" value="1"/>
</dbReference>
<evidence type="ECO:0008006" key="13">
    <source>
        <dbReference type="Google" id="ProtNLM"/>
    </source>
</evidence>
<evidence type="ECO:0000256" key="2">
    <source>
        <dbReference type="ARBA" id="ARBA00009884"/>
    </source>
</evidence>
<dbReference type="InterPro" id="IPR011047">
    <property type="entry name" value="Quinoprotein_ADH-like_sf"/>
</dbReference>
<dbReference type="PROSITE" id="PS00678">
    <property type="entry name" value="WD_REPEATS_1"/>
    <property type="match status" value="1"/>
</dbReference>
<dbReference type="SMART" id="SM00320">
    <property type="entry name" value="WD40"/>
    <property type="match status" value="6"/>
</dbReference>
<dbReference type="InterPro" id="IPR019775">
    <property type="entry name" value="WD40_repeat_CS"/>
</dbReference>
<dbReference type="InterPro" id="IPR056150">
    <property type="entry name" value="WD40_CDC20-Fz"/>
</dbReference>
<dbReference type="InterPro" id="IPR033010">
    <property type="entry name" value="Cdc20/Fizzy"/>
</dbReference>
<dbReference type="PROSITE" id="PS50294">
    <property type="entry name" value="WD_REPEATS_REGION"/>
    <property type="match status" value="2"/>
</dbReference>
<dbReference type="GO" id="GO:0005680">
    <property type="term" value="C:anaphase-promoting complex"/>
    <property type="evidence" value="ECO:0007669"/>
    <property type="project" value="TreeGrafter"/>
</dbReference>
<dbReference type="InterPro" id="IPR015943">
    <property type="entry name" value="WD40/YVTN_repeat-like_dom_sf"/>
</dbReference>
<protein>
    <recommendedName>
        <fullName evidence="13">Sec1-like protein</fullName>
    </recommendedName>
</protein>
<dbReference type="GO" id="GO:0010997">
    <property type="term" value="F:anaphase-promoting complex binding"/>
    <property type="evidence" value="ECO:0007669"/>
    <property type="project" value="InterPro"/>
</dbReference>
<dbReference type="InterPro" id="IPR027482">
    <property type="entry name" value="Sec1-like_dom2"/>
</dbReference>
<evidence type="ECO:0000256" key="1">
    <source>
        <dbReference type="ARBA" id="ARBA00006445"/>
    </source>
</evidence>
<dbReference type="PANTHER" id="PTHR19918">
    <property type="entry name" value="CELL DIVISION CYCLE 20 CDC20 FIZZY -RELATED"/>
    <property type="match status" value="1"/>
</dbReference>
<dbReference type="Gene3D" id="3.90.830.10">
    <property type="entry name" value="Syntaxin Binding Protein 1, Chain A, domain 2"/>
    <property type="match status" value="1"/>
</dbReference>
<dbReference type="InterPro" id="IPR039542">
    <property type="entry name" value="Erv_N"/>
</dbReference>
<comment type="similarity">
    <text evidence="2">Belongs to the STXBP/unc-18/SEC1 family.</text>
</comment>
<evidence type="ECO:0000256" key="4">
    <source>
        <dbReference type="ARBA" id="ARBA00022737"/>
    </source>
</evidence>
<evidence type="ECO:0000259" key="9">
    <source>
        <dbReference type="Pfam" id="PF13850"/>
    </source>
</evidence>
<dbReference type="GO" id="GO:1905786">
    <property type="term" value="P:positive regulation of anaphase-promoting complex-dependent catabolic process"/>
    <property type="evidence" value="ECO:0007669"/>
    <property type="project" value="TreeGrafter"/>
</dbReference>
<dbReference type="InterPro" id="IPR001619">
    <property type="entry name" value="Sec1-like"/>
</dbReference>
<evidence type="ECO:0000313" key="12">
    <source>
        <dbReference type="Proteomes" id="UP000518752"/>
    </source>
</evidence>
<dbReference type="GO" id="GO:0031145">
    <property type="term" value="P:anaphase-promoting complex-dependent catabolic process"/>
    <property type="evidence" value="ECO:0007669"/>
    <property type="project" value="TreeGrafter"/>
</dbReference>
<evidence type="ECO:0000259" key="10">
    <source>
        <dbReference type="Pfam" id="PF24807"/>
    </source>
</evidence>
<dbReference type="SUPFAM" id="SSF50998">
    <property type="entry name" value="Quinoprotein alcohol dehydrogenase-like"/>
    <property type="match status" value="1"/>
</dbReference>
<feature type="repeat" description="WD" evidence="6">
    <location>
        <begin position="1313"/>
        <end position="1358"/>
    </location>
</feature>
<evidence type="ECO:0000256" key="7">
    <source>
        <dbReference type="SAM" id="MobiDB-lite"/>
    </source>
</evidence>
<dbReference type="Gene3D" id="2.130.10.10">
    <property type="entry name" value="YVTN repeat-like/Quinoprotein amine dehydrogenase"/>
    <property type="match status" value="1"/>
</dbReference>
<dbReference type="InterPro" id="IPR036045">
    <property type="entry name" value="Sec1-like_sf"/>
</dbReference>
<feature type="region of interest" description="Disordered" evidence="7">
    <location>
        <begin position="1007"/>
        <end position="1031"/>
    </location>
</feature>
<dbReference type="Pfam" id="PF00995">
    <property type="entry name" value="Sec1"/>
    <property type="match status" value="1"/>
</dbReference>
<dbReference type="InterPro" id="IPR012936">
    <property type="entry name" value="Erv_C"/>
</dbReference>
<reference evidence="11 12" key="1">
    <citation type="journal article" date="2020" name="ISME J.">
        <title>Uncovering the hidden diversity of litter-decomposition mechanisms in mushroom-forming fungi.</title>
        <authorList>
            <person name="Floudas D."/>
            <person name="Bentzer J."/>
            <person name="Ahren D."/>
            <person name="Johansson T."/>
            <person name="Persson P."/>
            <person name="Tunlid A."/>
        </authorList>
    </citation>
    <scope>NUCLEOTIDE SEQUENCE [LARGE SCALE GENOMIC DNA]</scope>
    <source>
        <strain evidence="11 12">CBS 406.79</strain>
    </source>
</reference>
<dbReference type="SUPFAM" id="SSF56815">
    <property type="entry name" value="Sec1/munc18-like (SM) proteins"/>
    <property type="match status" value="1"/>
</dbReference>
<keyword evidence="12" id="KW-1185">Reference proteome</keyword>
<dbReference type="Pfam" id="PF13850">
    <property type="entry name" value="ERGIC_N"/>
    <property type="match status" value="1"/>
</dbReference>
<evidence type="ECO:0000256" key="6">
    <source>
        <dbReference type="PROSITE-ProRule" id="PRU00221"/>
    </source>
</evidence>
<evidence type="ECO:0000259" key="8">
    <source>
        <dbReference type="Pfam" id="PF07970"/>
    </source>
</evidence>
<dbReference type="InterPro" id="IPR043127">
    <property type="entry name" value="Sec-1-like_dom3a"/>
</dbReference>
<keyword evidence="3 6" id="KW-0853">WD repeat</keyword>
<comment type="caution">
    <text evidence="11">The sequence shown here is derived from an EMBL/GenBank/DDBJ whole genome shotgun (WGS) entry which is preliminary data.</text>
</comment>
<dbReference type="Proteomes" id="UP000518752">
    <property type="component" value="Unassembled WGS sequence"/>
</dbReference>
<keyword evidence="4" id="KW-0677">Repeat</keyword>
<name>A0A8H5GMK8_9AGAR</name>
<dbReference type="OrthoDB" id="10266265at2759"/>
<comment type="similarity">
    <text evidence="1">Belongs to the WD repeat CDC20/Fizzy family.</text>
</comment>
<gene>
    <name evidence="11" type="ORF">D9757_010340</name>
</gene>
<keyword evidence="5" id="KW-0131">Cell cycle</keyword>
<organism evidence="11 12">
    <name type="scientific">Collybiopsis confluens</name>
    <dbReference type="NCBI Taxonomy" id="2823264"/>
    <lineage>
        <taxon>Eukaryota</taxon>
        <taxon>Fungi</taxon>
        <taxon>Dikarya</taxon>
        <taxon>Basidiomycota</taxon>
        <taxon>Agaricomycotina</taxon>
        <taxon>Agaricomycetes</taxon>
        <taxon>Agaricomycetidae</taxon>
        <taxon>Agaricales</taxon>
        <taxon>Marasmiineae</taxon>
        <taxon>Omphalotaceae</taxon>
        <taxon>Collybiopsis</taxon>
    </lineage>
</organism>
<dbReference type="InterPro" id="IPR001680">
    <property type="entry name" value="WD40_rpt"/>
</dbReference>
<dbReference type="EMBL" id="JAACJN010000140">
    <property type="protein sequence ID" value="KAF5367804.1"/>
    <property type="molecule type" value="Genomic_DNA"/>
</dbReference>
<sequence>MKCSRPLYGTSPNTWNTDALERAVQGITAVLLSLKKKPVIRYEKMSGMAKKLATEVQHRIHSESALFDFRLTQVPPLLLILDRRNDPVTPLLSQWTYQAMVHELIGIQNGRVDLNLVPDIRPELSEITLTTSTDPFFQAHHLETFGDLGTSLKNYVQSYQSRSLAHSPSSINSITDMKRFVEEYPEFRKLGGNVSKHVALVGELSRLVSKHKLLEIGEVEQGLATSSGADYKDILNVVKDNATSPTHKLRLVILYALRYQKTQATNIANLINFLLENGVSREDARRQDDLFSTESLLAKGRSALKGLKGVENVYTQHTPHLSQTLEHIFKGRLRDTSYPFLENSGANTILQRPQDIIIFVIGGTTYEEAKTISQLNLQQSATGNAASSSGGTRLLLGGTCVHNSSSYLDMIRTAAENFPSSVYEAPPESAVNAPVLNLNLGGVNVSLGGAAPGLYRTSSEGVGVQADGIRDGVLNLFGKVKQDTKNFGTSGHVDDHATAQIMAKGLLANLKGVDAFGKTTDDVKVKTRTGAFLTILSAAIILSFTFIEYVDYRRVYTDTSLVVDKSRGEKLTVRLNVTFPRVPCYHVMDISGETQRDISHNVLKTRLETSGKAIPGSKSADLKNDVEKYSEDQGRPSDYCGSCYGGLAPGNGCCNTCEEVRTAYINKGWTFANPDDIEQCKQEGWKDKLKDQANEGCNVAGRIRVNKVIGNIHLSPGRSFQSSARNFYELVPYLRDDGNKHDFSHTYDYRKAKLGREMKARLGLDKNPLDGTVHNTAKAQYMFQYFLKVVSTQFRTLDSKIINSHQFSVTHFERDITEGLGDTPQGVHLQHGVAGVPGAFFNFEISPILVVHTDTRQSFAHFMTSTCAIVGGVLTVASLFDSVLFATSRALKKQSSGTAGGGYGATKAIDCEAELLQRLRINFLRFYNISGYSPASAPGTFTKTKLELLQRKAAVQISRSRGVATRQHRWYGHMLSHSDVTGSITFKQTTMSFKNSQFGKRLRAFRIPGDQISPRKKRRRVDDSPTKPAKRMKTLSGVAVDITNTPSKRQNRRSIAEMGDRFVPTRDQNSIQVSYGLEKGLDQTFSSLSFSTPEKLHADPEKEQANVLFKSVLRSELSATPSPSDRIFAYHSPAKLQTEASFERLDNPLDRNYQASPLQQETRTLMTQSRPVTRTFPKDPYRILDAPELRDDFYSNLLDWSPSGTIAVGSRAGIFLSRKDDTVGRLTIIPSIKYCSLAWMQRSPILAAGTDAGDLEIYDATTLQPVRRYLDVHDGQRIGVLSWTGNIFTSGSHDRTINHWDFRDRSHEPFKQSRYHSQPICGLKWNSDDGVHTSLLASGGNDGRVCVWDLRGSVRTSDSSLRSSLDAQRMSGGLHDSDRPLYKFRKTKAAVRALAWDPHLAGLLASGSGAHDQCIRFWNTFDGTMTHEINTGSQVCSLLWSKNTHELVSTHGYGNPSTSNQIVIWKYPKNILTCLTGHLHRVQYSALSPNGDSIVTASGDQTLRFWSVFPDRTRETEDPASVLDYGKLIR</sequence>
<dbReference type="Pfam" id="PF07970">
    <property type="entry name" value="COPIIcoated_ERV"/>
    <property type="match status" value="1"/>
</dbReference>
<feature type="domain" description="Endoplasmic reticulum vesicle transporter C-terminal" evidence="8">
    <location>
        <begin position="643"/>
        <end position="881"/>
    </location>
</feature>